<evidence type="ECO:0000313" key="14">
    <source>
        <dbReference type="EMBL" id="KAA0874765.1"/>
    </source>
</evidence>
<dbReference type="GO" id="GO:1903607">
    <property type="term" value="P:cytochrome c biosynthetic process"/>
    <property type="evidence" value="ECO:0007669"/>
    <property type="project" value="TreeGrafter"/>
</dbReference>
<evidence type="ECO:0000256" key="5">
    <source>
        <dbReference type="ARBA" id="ARBA00022448"/>
    </source>
</evidence>
<keyword evidence="6 12" id="KW-1003">Cell membrane</keyword>
<dbReference type="PIRSF" id="PIRSF002764">
    <property type="entry name" value="CcmB"/>
    <property type="match status" value="1"/>
</dbReference>
<feature type="transmembrane region" description="Helical" evidence="13">
    <location>
        <begin position="113"/>
        <end position="145"/>
    </location>
</feature>
<protein>
    <recommendedName>
        <fullName evidence="4 12">Heme exporter protein B</fullName>
    </recommendedName>
</protein>
<evidence type="ECO:0000256" key="12">
    <source>
        <dbReference type="PIRNR" id="PIRNR002764"/>
    </source>
</evidence>
<evidence type="ECO:0000313" key="15">
    <source>
        <dbReference type="Proteomes" id="UP000325302"/>
    </source>
</evidence>
<feature type="transmembrane region" description="Helical" evidence="13">
    <location>
        <begin position="216"/>
        <end position="239"/>
    </location>
</feature>
<dbReference type="Pfam" id="PF03379">
    <property type="entry name" value="CcmB"/>
    <property type="match status" value="1"/>
</dbReference>
<evidence type="ECO:0000256" key="6">
    <source>
        <dbReference type="ARBA" id="ARBA00022475"/>
    </source>
</evidence>
<comment type="similarity">
    <text evidence="3 12">Belongs to the CcmB/CycW/HelB family.</text>
</comment>
<feature type="transmembrane region" description="Helical" evidence="13">
    <location>
        <begin position="45"/>
        <end position="63"/>
    </location>
</feature>
<dbReference type="PANTHER" id="PTHR30070">
    <property type="entry name" value="HEME EXPORTER PROTEIN B"/>
    <property type="match status" value="1"/>
</dbReference>
<dbReference type="GO" id="GO:0005886">
    <property type="term" value="C:plasma membrane"/>
    <property type="evidence" value="ECO:0007669"/>
    <property type="project" value="UniProtKB-SubCell"/>
</dbReference>
<comment type="function">
    <text evidence="1 12">Required for the export of heme to the periplasm for the biogenesis of c-type cytochromes.</text>
</comment>
<dbReference type="NCBIfam" id="TIGR01190">
    <property type="entry name" value="ccmB"/>
    <property type="match status" value="1"/>
</dbReference>
<evidence type="ECO:0000256" key="9">
    <source>
        <dbReference type="ARBA" id="ARBA00022748"/>
    </source>
</evidence>
<dbReference type="OrthoDB" id="9799895at2"/>
<dbReference type="PANTHER" id="PTHR30070:SF1">
    <property type="entry name" value="CYTOCHROME C BIOGENESIS B-RELATED"/>
    <property type="match status" value="1"/>
</dbReference>
<dbReference type="GO" id="GO:0017004">
    <property type="term" value="P:cytochrome complex assembly"/>
    <property type="evidence" value="ECO:0007669"/>
    <property type="project" value="UniProtKB-KW"/>
</dbReference>
<gene>
    <name evidence="14" type="primary">ccmB</name>
    <name evidence="14" type="ORF">E1H14_08080</name>
</gene>
<dbReference type="InterPro" id="IPR003544">
    <property type="entry name" value="Cyt_c_biogenesis_CcmB"/>
</dbReference>
<dbReference type="EMBL" id="SMRS01000005">
    <property type="protein sequence ID" value="KAA0874765.1"/>
    <property type="molecule type" value="Genomic_DNA"/>
</dbReference>
<evidence type="ECO:0000256" key="13">
    <source>
        <dbReference type="SAM" id="Phobius"/>
    </source>
</evidence>
<keyword evidence="8 13" id="KW-0812">Transmembrane</keyword>
<dbReference type="RefSeq" id="WP_149390945.1">
    <property type="nucleotide sequence ID" value="NZ_SMRS01000005.1"/>
</dbReference>
<name>A0A5A9W3Q9_9GAMM</name>
<reference evidence="14 15" key="1">
    <citation type="submission" date="2019-03" db="EMBL/GenBank/DDBJ databases">
        <title>Nitrincola sp. nov. isolated from an Indian soda lake.</title>
        <authorList>
            <person name="Joshi A."/>
            <person name="Thite S.V."/>
            <person name="Joseph N."/>
            <person name="Dhotre D."/>
            <person name="Moorthy M."/>
            <person name="Shouche Y.S."/>
        </authorList>
    </citation>
    <scope>NUCLEOTIDE SEQUENCE [LARGE SCALE GENOMIC DNA]</scope>
    <source>
        <strain evidence="14 15">MEB193</strain>
    </source>
</reference>
<dbReference type="GO" id="GO:0015232">
    <property type="term" value="F:heme transmembrane transporter activity"/>
    <property type="evidence" value="ECO:0007669"/>
    <property type="project" value="InterPro"/>
</dbReference>
<feature type="transmembrane region" description="Helical" evidence="13">
    <location>
        <begin position="69"/>
        <end position="93"/>
    </location>
</feature>
<keyword evidence="9 12" id="KW-0201">Cytochrome c-type biogenesis</keyword>
<evidence type="ECO:0000256" key="7">
    <source>
        <dbReference type="ARBA" id="ARBA00022519"/>
    </source>
</evidence>
<comment type="subcellular location">
    <subcellularLocation>
        <location evidence="2">Cell inner membrane</location>
        <topology evidence="2">Multi-pass membrane protein</topology>
    </subcellularLocation>
</comment>
<comment type="caution">
    <text evidence="14">The sequence shown here is derived from an EMBL/GenBank/DDBJ whole genome shotgun (WGS) entry which is preliminary data.</text>
</comment>
<evidence type="ECO:0000256" key="10">
    <source>
        <dbReference type="ARBA" id="ARBA00022989"/>
    </source>
</evidence>
<evidence type="ECO:0000256" key="4">
    <source>
        <dbReference type="ARBA" id="ARBA00016452"/>
    </source>
</evidence>
<keyword evidence="5 12" id="KW-0813">Transport</keyword>
<proteinExistence type="inferred from homology"/>
<keyword evidence="15" id="KW-1185">Reference proteome</keyword>
<evidence type="ECO:0000256" key="2">
    <source>
        <dbReference type="ARBA" id="ARBA00004429"/>
    </source>
</evidence>
<feature type="transmembrane region" description="Helical" evidence="13">
    <location>
        <begin position="183"/>
        <end position="204"/>
    </location>
</feature>
<dbReference type="InterPro" id="IPR026031">
    <property type="entry name" value="Cyt_c_CcmB_bac"/>
</dbReference>
<organism evidence="14 15">
    <name type="scientific">Nitrincola tapanii</name>
    <dbReference type="NCBI Taxonomy" id="1708751"/>
    <lineage>
        <taxon>Bacteria</taxon>
        <taxon>Pseudomonadati</taxon>
        <taxon>Pseudomonadota</taxon>
        <taxon>Gammaproteobacteria</taxon>
        <taxon>Oceanospirillales</taxon>
        <taxon>Oceanospirillaceae</taxon>
        <taxon>Nitrincola</taxon>
    </lineage>
</organism>
<keyword evidence="7 12" id="KW-0997">Cell inner membrane</keyword>
<evidence type="ECO:0000256" key="8">
    <source>
        <dbReference type="ARBA" id="ARBA00022692"/>
    </source>
</evidence>
<dbReference type="Proteomes" id="UP000325302">
    <property type="component" value="Unassembled WGS sequence"/>
</dbReference>
<evidence type="ECO:0000256" key="1">
    <source>
        <dbReference type="ARBA" id="ARBA00002442"/>
    </source>
</evidence>
<feature type="transmembrane region" description="Helical" evidence="13">
    <location>
        <begin position="151"/>
        <end position="176"/>
    </location>
</feature>
<evidence type="ECO:0000256" key="3">
    <source>
        <dbReference type="ARBA" id="ARBA00010544"/>
    </source>
</evidence>
<dbReference type="PRINTS" id="PR01414">
    <property type="entry name" value="CCMBBIOGNSIS"/>
</dbReference>
<keyword evidence="10 13" id="KW-1133">Transmembrane helix</keyword>
<dbReference type="AlphaFoldDB" id="A0A5A9W3Q9"/>
<evidence type="ECO:0000256" key="11">
    <source>
        <dbReference type="ARBA" id="ARBA00023136"/>
    </source>
</evidence>
<keyword evidence="11 12" id="KW-0472">Membrane</keyword>
<sequence length="245" mass="25588">MNNKATNACHLPELKSGEISFQPGRIFWATLVRELNLALRRRSDLINPLVFFLMVATLFPLGVSPEPSVLSTLAPGVVWVAALLATLLSLDSLFRSDFDDGSLEQMLLSPQPLFVVVLGKVLAHWLLTGLPLTLMAPLLAVMLFLPAEGMWGLMLSLLLGTPTLSLIGAIGAALTVGLRKGGVLLSLLVLPLYIPVLIFGTAAVEAAVTGLPLGGFLALLGALLAAGLALSPLAIAAGLRISVSG</sequence>
<accession>A0A5A9W3Q9</accession>